<name>A0ABQ6I2L3_9MICO</name>
<dbReference type="RefSeq" id="WP_284293614.1">
    <property type="nucleotide sequence ID" value="NZ_BSUK01000001.1"/>
</dbReference>
<organism evidence="3 4">
    <name type="scientific">Luteimicrobium album</name>
    <dbReference type="NCBI Taxonomy" id="1054550"/>
    <lineage>
        <taxon>Bacteria</taxon>
        <taxon>Bacillati</taxon>
        <taxon>Actinomycetota</taxon>
        <taxon>Actinomycetes</taxon>
        <taxon>Micrococcales</taxon>
        <taxon>Luteimicrobium</taxon>
    </lineage>
</organism>
<reference evidence="4" key="1">
    <citation type="journal article" date="2019" name="Int. J. Syst. Evol. Microbiol.">
        <title>The Global Catalogue of Microorganisms (GCM) 10K type strain sequencing project: providing services to taxonomists for standard genome sequencing and annotation.</title>
        <authorList>
            <consortium name="The Broad Institute Genomics Platform"/>
            <consortium name="The Broad Institute Genome Sequencing Center for Infectious Disease"/>
            <person name="Wu L."/>
            <person name="Ma J."/>
        </authorList>
    </citation>
    <scope>NUCLEOTIDE SEQUENCE [LARGE SCALE GENOMIC DNA]</scope>
    <source>
        <strain evidence="4">NBRC 106348</strain>
    </source>
</reference>
<dbReference type="InterPro" id="IPR012171">
    <property type="entry name" value="Fatty_acid_desaturase"/>
</dbReference>
<dbReference type="PANTHER" id="PTHR19353">
    <property type="entry name" value="FATTY ACID DESATURASE 2"/>
    <property type="match status" value="1"/>
</dbReference>
<keyword evidence="1" id="KW-1133">Transmembrane helix</keyword>
<feature type="domain" description="Fatty acid desaturase" evidence="2">
    <location>
        <begin position="61"/>
        <end position="321"/>
    </location>
</feature>
<comment type="caution">
    <text evidence="3">The sequence shown here is derived from an EMBL/GenBank/DDBJ whole genome shotgun (WGS) entry which is preliminary data.</text>
</comment>
<evidence type="ECO:0000256" key="1">
    <source>
        <dbReference type="SAM" id="Phobius"/>
    </source>
</evidence>
<evidence type="ECO:0000313" key="3">
    <source>
        <dbReference type="EMBL" id="GMA24921.1"/>
    </source>
</evidence>
<dbReference type="PIRSF" id="PIRSF015921">
    <property type="entry name" value="FA_sphinglp_des"/>
    <property type="match status" value="1"/>
</dbReference>
<dbReference type="InterPro" id="IPR005804">
    <property type="entry name" value="FA_desaturase_dom"/>
</dbReference>
<feature type="transmembrane region" description="Helical" evidence="1">
    <location>
        <begin position="42"/>
        <end position="60"/>
    </location>
</feature>
<keyword evidence="1" id="KW-0472">Membrane</keyword>
<sequence length="357" mass="39543">MSASPEAGTAQGRMAHDYSALARRVRATGLLRRRYGYYWTRLILAALALGGAWCAVVLVGPSWWQVAVAAVMAVSLTQLAFLGHDCAHRQVFRSRAWNDWVARVIADVLVGISYGWWTQKHDAHHADPNHEGKDPDIGPGVIAFTPAVVRGRRGPVSLWFARRQGWFFFPLLTLEGLNLHVASVRTVLGRRPVRHRGFEVPVLMTRLALPVVVLFVLLPPWIAGAFLGVQLVVFGLMVGGSFAPNHKGMPIVPASVEVDFLRRQVLMSRNIRGGVAVDFLMGGLNHQIEHHLFPAMPRPNLRRVQPVVRDYCAELGVEYTEVGFFRSYAIVLAYLNDVEHSAREPFVCPVAAALGRG</sequence>
<protein>
    <submittedName>
        <fullName evidence="3">Fatty acid desaturase</fullName>
    </submittedName>
</protein>
<keyword evidence="4" id="KW-1185">Reference proteome</keyword>
<dbReference type="PANTHER" id="PTHR19353:SF19">
    <property type="entry name" value="DELTA(5) FATTY ACID DESATURASE C-RELATED"/>
    <property type="match status" value="1"/>
</dbReference>
<dbReference type="EMBL" id="BSUK01000001">
    <property type="protein sequence ID" value="GMA24921.1"/>
    <property type="molecule type" value="Genomic_DNA"/>
</dbReference>
<gene>
    <name evidence="3" type="ORF">GCM10025864_26800</name>
</gene>
<feature type="transmembrane region" description="Helical" evidence="1">
    <location>
        <begin position="66"/>
        <end position="88"/>
    </location>
</feature>
<dbReference type="CDD" id="cd03506">
    <property type="entry name" value="Delta6-FADS-like"/>
    <property type="match status" value="1"/>
</dbReference>
<evidence type="ECO:0000313" key="4">
    <source>
        <dbReference type="Proteomes" id="UP001157091"/>
    </source>
</evidence>
<dbReference type="Pfam" id="PF00487">
    <property type="entry name" value="FA_desaturase"/>
    <property type="match status" value="1"/>
</dbReference>
<proteinExistence type="predicted"/>
<accession>A0ABQ6I2L3</accession>
<dbReference type="Proteomes" id="UP001157091">
    <property type="component" value="Unassembled WGS sequence"/>
</dbReference>
<evidence type="ECO:0000259" key="2">
    <source>
        <dbReference type="Pfam" id="PF00487"/>
    </source>
</evidence>
<keyword evidence="1" id="KW-0812">Transmembrane</keyword>